<dbReference type="EMBL" id="SRLO01000476">
    <property type="protein sequence ID" value="TNN54728.1"/>
    <property type="molecule type" value="Genomic_DNA"/>
</dbReference>
<dbReference type="OrthoDB" id="421979at2759"/>
<accession>A0A4Z2GM78</accession>
<feature type="compositionally biased region" description="Basic residues" evidence="1">
    <location>
        <begin position="113"/>
        <end position="122"/>
    </location>
</feature>
<proteinExistence type="predicted"/>
<evidence type="ECO:0000256" key="2">
    <source>
        <dbReference type="SAM" id="SignalP"/>
    </source>
</evidence>
<feature type="signal peptide" evidence="2">
    <location>
        <begin position="1"/>
        <end position="19"/>
    </location>
</feature>
<dbReference type="Proteomes" id="UP000314294">
    <property type="component" value="Unassembled WGS sequence"/>
</dbReference>
<reference evidence="3 4" key="1">
    <citation type="submission" date="2019-03" db="EMBL/GenBank/DDBJ databases">
        <title>First draft genome of Liparis tanakae, snailfish: a comprehensive survey of snailfish specific genes.</title>
        <authorList>
            <person name="Kim W."/>
            <person name="Song I."/>
            <person name="Jeong J.-H."/>
            <person name="Kim D."/>
            <person name="Kim S."/>
            <person name="Ryu S."/>
            <person name="Song J.Y."/>
            <person name="Lee S.K."/>
        </authorList>
    </citation>
    <scope>NUCLEOTIDE SEQUENCE [LARGE SCALE GENOMIC DNA]</scope>
    <source>
        <tissue evidence="3">Muscle</tissue>
    </source>
</reference>
<dbReference type="AlphaFoldDB" id="A0A4Z2GM78"/>
<comment type="caution">
    <text evidence="3">The sequence shown here is derived from an EMBL/GenBank/DDBJ whole genome shotgun (WGS) entry which is preliminary data.</text>
</comment>
<feature type="region of interest" description="Disordered" evidence="1">
    <location>
        <begin position="110"/>
        <end position="150"/>
    </location>
</feature>
<feature type="compositionally biased region" description="Basic and acidic residues" evidence="1">
    <location>
        <begin position="125"/>
        <end position="138"/>
    </location>
</feature>
<keyword evidence="2" id="KW-0732">Signal</keyword>
<name>A0A4Z2GM78_9TELE</name>
<evidence type="ECO:0000256" key="1">
    <source>
        <dbReference type="SAM" id="MobiDB-lite"/>
    </source>
</evidence>
<evidence type="ECO:0008006" key="5">
    <source>
        <dbReference type="Google" id="ProtNLM"/>
    </source>
</evidence>
<evidence type="ECO:0000313" key="3">
    <source>
        <dbReference type="EMBL" id="TNN54728.1"/>
    </source>
</evidence>
<evidence type="ECO:0000313" key="4">
    <source>
        <dbReference type="Proteomes" id="UP000314294"/>
    </source>
</evidence>
<feature type="chain" id="PRO_5021319596" description="Secreted protein" evidence="2">
    <location>
        <begin position="20"/>
        <end position="167"/>
    </location>
</feature>
<gene>
    <name evidence="3" type="ORF">EYF80_035071</name>
</gene>
<organism evidence="3 4">
    <name type="scientific">Liparis tanakae</name>
    <name type="common">Tanaka's snailfish</name>
    <dbReference type="NCBI Taxonomy" id="230148"/>
    <lineage>
        <taxon>Eukaryota</taxon>
        <taxon>Metazoa</taxon>
        <taxon>Chordata</taxon>
        <taxon>Craniata</taxon>
        <taxon>Vertebrata</taxon>
        <taxon>Euteleostomi</taxon>
        <taxon>Actinopterygii</taxon>
        <taxon>Neopterygii</taxon>
        <taxon>Teleostei</taxon>
        <taxon>Neoteleostei</taxon>
        <taxon>Acanthomorphata</taxon>
        <taxon>Eupercaria</taxon>
        <taxon>Perciformes</taxon>
        <taxon>Cottioidei</taxon>
        <taxon>Cottales</taxon>
        <taxon>Liparidae</taxon>
        <taxon>Liparis</taxon>
    </lineage>
</organism>
<protein>
    <recommendedName>
        <fullName evidence="5">Secreted protein</fullName>
    </recommendedName>
</protein>
<keyword evidence="4" id="KW-1185">Reference proteome</keyword>
<sequence>MPWNKSVSPVLCALPFVNAVFLEFNSRRPCVLQPVSVDGNGVYVPVLVEGDGLLQRFRVVTRGLCVTGTPKEAKHLPSTMSSGASSLWQRQPLDSSRDTAARLSTILHTEERRHHRSSRLNRGKLQTDKKTTRERFSTSDEEQNTAGSSKLRLIQRGDYINGRRMYS</sequence>